<sequence>MLISSAYQEIVLPQKDELLIYSGETTFLEELTDDFILFIDSGSGGVEAKKVHFIDGAMRVLHLSPLQGKDGILRPMLGGHIGAARLCLKNRHLEREDYQLQRVLVLPREVNCPSENSTYKSYGIEEKNLSSDYESNKLQLYNFITEEMKKMELLLANCNFEFIIIDGLLNKGLTDSKNQTILGVVKTIKEFYLDTNKHNQLITMKEGFRSRVFLITTSDFPRASWYIRLNGDYTSGYEGIIRVEISLELFKKVGINFINQVSKFLFTIRYLLKDYFRQSSTLLPLLEAERHLYSLFDSPLSLHYFFKNKLKEAGIEPFR</sequence>
<dbReference type="Proteomes" id="UP000811545">
    <property type="component" value="Unassembled WGS sequence"/>
</dbReference>
<protein>
    <recommendedName>
        <fullName evidence="3">NurA domain-containing protein</fullName>
    </recommendedName>
</protein>
<organism evidence="1 2">
    <name type="scientific">Psychracetigena formicireducens</name>
    <dbReference type="NCBI Taxonomy" id="2986056"/>
    <lineage>
        <taxon>Bacteria</taxon>
        <taxon>Bacillati</taxon>
        <taxon>Candidatus Lithacetigenota</taxon>
        <taxon>Candidatus Psychracetigena</taxon>
    </lineage>
</organism>
<evidence type="ECO:0008006" key="3">
    <source>
        <dbReference type="Google" id="ProtNLM"/>
    </source>
</evidence>
<accession>A0A9E2BG45</accession>
<reference evidence="1 2" key="1">
    <citation type="journal article" date="2021" name="bioRxiv">
        <title>Unique metabolic strategies in Hadean analogues reveal hints for primordial physiology.</title>
        <authorList>
            <person name="Nobu M.K."/>
            <person name="Nakai R."/>
            <person name="Tamazawa S."/>
            <person name="Mori H."/>
            <person name="Toyoda A."/>
            <person name="Ijiri A."/>
            <person name="Suzuki S."/>
            <person name="Kurokawa K."/>
            <person name="Kamagata Y."/>
            <person name="Tamaki H."/>
        </authorList>
    </citation>
    <scope>NUCLEOTIDE SEQUENCE [LARGE SCALE GENOMIC DNA]</scope>
    <source>
        <strain evidence="1">BS525</strain>
    </source>
</reference>
<name>A0A9E2BG45_PSYF1</name>
<dbReference type="AlphaFoldDB" id="A0A9E2BG45"/>
<dbReference type="InterPro" id="IPR012337">
    <property type="entry name" value="RNaseH-like_sf"/>
</dbReference>
<dbReference type="SUPFAM" id="SSF53098">
    <property type="entry name" value="Ribonuclease H-like"/>
    <property type="match status" value="1"/>
</dbReference>
<comment type="caution">
    <text evidence="1">The sequence shown here is derived from an EMBL/GenBank/DDBJ whole genome shotgun (WGS) entry which is preliminary data.</text>
</comment>
<gene>
    <name evidence="1" type="ORF">DDT42_00203</name>
</gene>
<dbReference type="EMBL" id="QLTW01000005">
    <property type="protein sequence ID" value="MBT9144364.1"/>
    <property type="molecule type" value="Genomic_DNA"/>
</dbReference>
<proteinExistence type="predicted"/>
<evidence type="ECO:0000313" key="1">
    <source>
        <dbReference type="EMBL" id="MBT9144364.1"/>
    </source>
</evidence>
<evidence type="ECO:0000313" key="2">
    <source>
        <dbReference type="Proteomes" id="UP000811545"/>
    </source>
</evidence>